<evidence type="ECO:0000313" key="8">
    <source>
        <dbReference type="EMBL" id="TWI69689.1"/>
    </source>
</evidence>
<evidence type="ECO:0000256" key="1">
    <source>
        <dbReference type="ARBA" id="ARBA00004442"/>
    </source>
</evidence>
<keyword evidence="9" id="KW-1185">Reference proteome</keyword>
<dbReference type="SUPFAM" id="SSF103088">
    <property type="entry name" value="OmpA-like"/>
    <property type="match status" value="1"/>
</dbReference>
<dbReference type="InterPro" id="IPR006665">
    <property type="entry name" value="OmpA-like"/>
</dbReference>
<feature type="region of interest" description="Disordered" evidence="5">
    <location>
        <begin position="307"/>
        <end position="331"/>
    </location>
</feature>
<dbReference type="CDD" id="cd07185">
    <property type="entry name" value="OmpA_C-like"/>
    <property type="match status" value="1"/>
</dbReference>
<dbReference type="InterPro" id="IPR050330">
    <property type="entry name" value="Bact_OuterMem_StrucFunc"/>
</dbReference>
<keyword evidence="2 4" id="KW-0472">Membrane</keyword>
<feature type="domain" description="OmpA-like" evidence="7">
    <location>
        <begin position="216"/>
        <end position="331"/>
    </location>
</feature>
<dbReference type="Proteomes" id="UP000318431">
    <property type="component" value="Unassembled WGS sequence"/>
</dbReference>
<feature type="chain" id="PRO_5021823713" evidence="6">
    <location>
        <begin position="22"/>
        <end position="331"/>
    </location>
</feature>
<dbReference type="InterPro" id="IPR006664">
    <property type="entry name" value="OMP_bac"/>
</dbReference>
<dbReference type="PANTHER" id="PTHR30329:SF21">
    <property type="entry name" value="LIPOPROTEIN YIAD-RELATED"/>
    <property type="match status" value="1"/>
</dbReference>
<keyword evidence="6" id="KW-0732">Signal</keyword>
<gene>
    <name evidence="8" type="ORF">IP91_00762</name>
</gene>
<evidence type="ECO:0000256" key="4">
    <source>
        <dbReference type="PROSITE-ProRule" id="PRU00473"/>
    </source>
</evidence>
<dbReference type="EMBL" id="VLLB01000001">
    <property type="protein sequence ID" value="TWI69689.1"/>
    <property type="molecule type" value="Genomic_DNA"/>
</dbReference>
<evidence type="ECO:0000256" key="6">
    <source>
        <dbReference type="SAM" id="SignalP"/>
    </source>
</evidence>
<dbReference type="OrthoDB" id="345640at2"/>
<evidence type="ECO:0000256" key="3">
    <source>
        <dbReference type="ARBA" id="ARBA00023237"/>
    </source>
</evidence>
<comment type="caution">
    <text evidence="8">The sequence shown here is derived from an EMBL/GenBank/DDBJ whole genome shotgun (WGS) entry which is preliminary data.</text>
</comment>
<evidence type="ECO:0000256" key="5">
    <source>
        <dbReference type="SAM" id="MobiDB-lite"/>
    </source>
</evidence>
<sequence>MRALRLSAFVLGAVFTSAAFGQAPPKDVVNEKDPPLLSRFDGAKMVGYEQKQYDEATLVTSKPYFRNNRLVYDSALKLEGRSTRIAYVYAKDRSALEVLRNYQAALDKAGLKTVFACALETCGEHLDSYFLSTHIDRNGFVKGGYRNSLYAGGSEPRYLVAKGTRADGSPAHAAIYIVPPKRDEFGGVFLQIVEGQPMEGGKVTASLDAGDMAKRIAADGRVAVYGVYFDTDKATVKPESKEALGEMAKLLQQDAQLKVHIVGHTDNQGALAHNRQLSQQRAESVVKALTTEYRVDAKRLTAQGVGPYAPVASNDAEAGREKNRRVELVKQ</sequence>
<accession>A0A562RKX3</accession>
<dbReference type="Gene3D" id="3.30.1330.60">
    <property type="entry name" value="OmpA-like domain"/>
    <property type="match status" value="1"/>
</dbReference>
<dbReference type="InterPro" id="IPR036737">
    <property type="entry name" value="OmpA-like_sf"/>
</dbReference>
<feature type="signal peptide" evidence="6">
    <location>
        <begin position="1"/>
        <end position="21"/>
    </location>
</feature>
<feature type="compositionally biased region" description="Basic and acidic residues" evidence="5">
    <location>
        <begin position="317"/>
        <end position="331"/>
    </location>
</feature>
<evidence type="ECO:0000256" key="2">
    <source>
        <dbReference type="ARBA" id="ARBA00023136"/>
    </source>
</evidence>
<dbReference type="Pfam" id="PF00691">
    <property type="entry name" value="OmpA"/>
    <property type="match status" value="1"/>
</dbReference>
<protein>
    <submittedName>
        <fullName evidence="8">Uncharacterized protein DUF4892</fullName>
    </submittedName>
</protein>
<organism evidence="8 9">
    <name type="scientific">Pseudoduganella lurida</name>
    <dbReference type="NCBI Taxonomy" id="1036180"/>
    <lineage>
        <taxon>Bacteria</taxon>
        <taxon>Pseudomonadati</taxon>
        <taxon>Pseudomonadota</taxon>
        <taxon>Betaproteobacteria</taxon>
        <taxon>Burkholderiales</taxon>
        <taxon>Oxalobacteraceae</taxon>
        <taxon>Telluria group</taxon>
        <taxon>Pseudoduganella</taxon>
    </lineage>
</organism>
<evidence type="ECO:0000313" key="9">
    <source>
        <dbReference type="Proteomes" id="UP000318431"/>
    </source>
</evidence>
<dbReference type="AlphaFoldDB" id="A0A562RKX3"/>
<comment type="subcellular location">
    <subcellularLocation>
        <location evidence="1">Cell outer membrane</location>
    </subcellularLocation>
</comment>
<proteinExistence type="predicted"/>
<dbReference type="GO" id="GO:0009279">
    <property type="term" value="C:cell outer membrane"/>
    <property type="evidence" value="ECO:0007669"/>
    <property type="project" value="UniProtKB-SubCell"/>
</dbReference>
<name>A0A562RKX3_9BURK</name>
<dbReference type="RefSeq" id="WP_145647431.1">
    <property type="nucleotide sequence ID" value="NZ_VLLB01000001.1"/>
</dbReference>
<dbReference type="PRINTS" id="PR01021">
    <property type="entry name" value="OMPADOMAIN"/>
</dbReference>
<evidence type="ECO:0000259" key="7">
    <source>
        <dbReference type="PROSITE" id="PS51123"/>
    </source>
</evidence>
<dbReference type="PANTHER" id="PTHR30329">
    <property type="entry name" value="STATOR ELEMENT OF FLAGELLAR MOTOR COMPLEX"/>
    <property type="match status" value="1"/>
</dbReference>
<reference evidence="8 9" key="1">
    <citation type="journal article" date="2015" name="Stand. Genomic Sci.">
        <title>Genomic Encyclopedia of Bacterial and Archaeal Type Strains, Phase III: the genomes of soil and plant-associated and newly described type strains.</title>
        <authorList>
            <person name="Whitman W.B."/>
            <person name="Woyke T."/>
            <person name="Klenk H.P."/>
            <person name="Zhou Y."/>
            <person name="Lilburn T.G."/>
            <person name="Beck B.J."/>
            <person name="De Vos P."/>
            <person name="Vandamme P."/>
            <person name="Eisen J.A."/>
            <person name="Garrity G."/>
            <person name="Hugenholtz P."/>
            <person name="Kyrpides N.C."/>
        </authorList>
    </citation>
    <scope>NUCLEOTIDE SEQUENCE [LARGE SCALE GENOMIC DNA]</scope>
    <source>
        <strain evidence="8 9">CGMCC 1.10822</strain>
    </source>
</reference>
<dbReference type="PROSITE" id="PS51123">
    <property type="entry name" value="OMPA_2"/>
    <property type="match status" value="1"/>
</dbReference>
<keyword evidence="3" id="KW-0998">Cell outer membrane</keyword>